<reference evidence="8 9" key="1">
    <citation type="journal article" date="2010" name="Nature">
        <title>The Ectocarpus genome and the independent evolution of multicellularity in brown algae.</title>
        <authorList>
            <person name="Cock J.M."/>
            <person name="Sterck L."/>
            <person name="Rouze P."/>
            <person name="Scornet D."/>
            <person name="Allen A.E."/>
            <person name="Amoutzias G."/>
            <person name="Anthouard V."/>
            <person name="Artiguenave F."/>
            <person name="Aury J.M."/>
            <person name="Badger J.H."/>
            <person name="Beszteri B."/>
            <person name="Billiau K."/>
            <person name="Bonnet E."/>
            <person name="Bothwell J.H."/>
            <person name="Bowler C."/>
            <person name="Boyen C."/>
            <person name="Brownlee C."/>
            <person name="Carrano C.J."/>
            <person name="Charrier B."/>
            <person name="Cho G.Y."/>
            <person name="Coelho S.M."/>
            <person name="Collen J."/>
            <person name="Corre E."/>
            <person name="Da Silva C."/>
            <person name="Delage L."/>
            <person name="Delaroque N."/>
            <person name="Dittami S.M."/>
            <person name="Doulbeau S."/>
            <person name="Elias M."/>
            <person name="Farnham G."/>
            <person name="Gachon C.M."/>
            <person name="Gschloessl B."/>
            <person name="Heesch S."/>
            <person name="Jabbari K."/>
            <person name="Jubin C."/>
            <person name="Kawai H."/>
            <person name="Kimura K."/>
            <person name="Kloareg B."/>
            <person name="Kupper F.C."/>
            <person name="Lang D."/>
            <person name="Le Bail A."/>
            <person name="Leblanc C."/>
            <person name="Lerouge P."/>
            <person name="Lohr M."/>
            <person name="Lopez P.J."/>
            <person name="Martens C."/>
            <person name="Maumus F."/>
            <person name="Michel G."/>
            <person name="Miranda-Saavedra D."/>
            <person name="Morales J."/>
            <person name="Moreau H."/>
            <person name="Motomura T."/>
            <person name="Nagasato C."/>
            <person name="Napoli C.A."/>
            <person name="Nelson D.R."/>
            <person name="Nyvall-Collen P."/>
            <person name="Peters A.F."/>
            <person name="Pommier C."/>
            <person name="Potin P."/>
            <person name="Poulain J."/>
            <person name="Quesneville H."/>
            <person name="Read B."/>
            <person name="Rensing S.A."/>
            <person name="Ritter A."/>
            <person name="Rousvoal S."/>
            <person name="Samanta M."/>
            <person name="Samson G."/>
            <person name="Schroeder D.C."/>
            <person name="Segurens B."/>
            <person name="Strittmatter M."/>
            <person name="Tonon T."/>
            <person name="Tregear J.W."/>
            <person name="Valentin K."/>
            <person name="von Dassow P."/>
            <person name="Yamagishi T."/>
            <person name="Van de Peer Y."/>
            <person name="Wincker P."/>
        </authorList>
    </citation>
    <scope>NUCLEOTIDE SEQUENCE [LARGE SCALE GENOMIC DNA]</scope>
    <source>
        <strain evidence="9">Ec32 / CCAP1310/4</strain>
    </source>
</reference>
<keyword evidence="6" id="KW-0732">Signal</keyword>
<feature type="signal peptide" evidence="6">
    <location>
        <begin position="1"/>
        <end position="20"/>
    </location>
</feature>
<gene>
    <name evidence="8" type="primary">FKB11</name>
    <name evidence="8" type="ORF">Esi_0148_0072</name>
</gene>
<dbReference type="PANTHER" id="PTHR43811">
    <property type="entry name" value="FKBP-TYPE PEPTIDYL-PROLYL CIS-TRANS ISOMERASE FKPA"/>
    <property type="match status" value="1"/>
</dbReference>
<proteinExistence type="predicted"/>
<evidence type="ECO:0000256" key="1">
    <source>
        <dbReference type="ARBA" id="ARBA00000971"/>
    </source>
</evidence>
<keyword evidence="3 5" id="KW-0697">Rotamase</keyword>
<dbReference type="EMBL" id="FN648054">
    <property type="protein sequence ID" value="CBN75617.1"/>
    <property type="molecule type" value="Genomic_DNA"/>
</dbReference>
<name>D8LFF7_ECTSI</name>
<accession>D8LFF7</accession>
<feature type="chain" id="PRO_5003117128" description="peptidylprolyl isomerase" evidence="6">
    <location>
        <begin position="21"/>
        <end position="160"/>
    </location>
</feature>
<evidence type="ECO:0000256" key="2">
    <source>
        <dbReference type="ARBA" id="ARBA00013194"/>
    </source>
</evidence>
<evidence type="ECO:0000313" key="8">
    <source>
        <dbReference type="EMBL" id="CBN75617.1"/>
    </source>
</evidence>
<dbReference type="GO" id="GO:0003755">
    <property type="term" value="F:peptidyl-prolyl cis-trans isomerase activity"/>
    <property type="evidence" value="ECO:0007669"/>
    <property type="project" value="UniProtKB-KW"/>
</dbReference>
<dbReference type="PANTHER" id="PTHR43811:SF19">
    <property type="entry name" value="39 KDA FK506-BINDING NUCLEAR PROTEIN"/>
    <property type="match status" value="1"/>
</dbReference>
<dbReference type="SUPFAM" id="SSF54534">
    <property type="entry name" value="FKBP-like"/>
    <property type="match status" value="1"/>
</dbReference>
<comment type="catalytic activity">
    <reaction evidence="1 5">
        <text>[protein]-peptidylproline (omega=180) = [protein]-peptidylproline (omega=0)</text>
        <dbReference type="Rhea" id="RHEA:16237"/>
        <dbReference type="Rhea" id="RHEA-COMP:10747"/>
        <dbReference type="Rhea" id="RHEA-COMP:10748"/>
        <dbReference type="ChEBI" id="CHEBI:83833"/>
        <dbReference type="ChEBI" id="CHEBI:83834"/>
        <dbReference type="EC" id="5.2.1.8"/>
    </reaction>
</comment>
<dbReference type="EC" id="5.2.1.8" evidence="2 5"/>
<dbReference type="eggNOG" id="KOG0543">
    <property type="taxonomic scope" value="Eukaryota"/>
</dbReference>
<evidence type="ECO:0000313" key="9">
    <source>
        <dbReference type="Proteomes" id="UP000002630"/>
    </source>
</evidence>
<organism evidence="8 9">
    <name type="scientific">Ectocarpus siliculosus</name>
    <name type="common">Brown alga</name>
    <name type="synonym">Conferva siliculosa</name>
    <dbReference type="NCBI Taxonomy" id="2880"/>
    <lineage>
        <taxon>Eukaryota</taxon>
        <taxon>Sar</taxon>
        <taxon>Stramenopiles</taxon>
        <taxon>Ochrophyta</taxon>
        <taxon>PX clade</taxon>
        <taxon>Phaeophyceae</taxon>
        <taxon>Ectocarpales</taxon>
        <taxon>Ectocarpaceae</taxon>
        <taxon>Ectocarpus</taxon>
    </lineage>
</organism>
<keyword evidence="9" id="KW-1185">Reference proteome</keyword>
<dbReference type="OrthoDB" id="1902587at2759"/>
<dbReference type="STRING" id="2880.D8LFF7"/>
<dbReference type="Pfam" id="PF00254">
    <property type="entry name" value="FKBP_C"/>
    <property type="match status" value="1"/>
</dbReference>
<evidence type="ECO:0000256" key="4">
    <source>
        <dbReference type="ARBA" id="ARBA00023235"/>
    </source>
</evidence>
<dbReference type="PROSITE" id="PS50059">
    <property type="entry name" value="FKBP_PPIASE"/>
    <property type="match status" value="1"/>
</dbReference>
<evidence type="ECO:0000259" key="7">
    <source>
        <dbReference type="PROSITE" id="PS50059"/>
    </source>
</evidence>
<dbReference type="EMBL" id="FN649743">
    <property type="protein sequence ID" value="CBN75617.1"/>
    <property type="molecule type" value="Genomic_DNA"/>
</dbReference>
<evidence type="ECO:0000256" key="6">
    <source>
        <dbReference type="SAM" id="SignalP"/>
    </source>
</evidence>
<dbReference type="InterPro" id="IPR046357">
    <property type="entry name" value="PPIase_dom_sf"/>
</dbReference>
<evidence type="ECO:0000256" key="5">
    <source>
        <dbReference type="PROSITE-ProRule" id="PRU00277"/>
    </source>
</evidence>
<dbReference type="InterPro" id="IPR000774">
    <property type="entry name" value="PPIase_FKBP_N"/>
</dbReference>
<dbReference type="InterPro" id="IPR001179">
    <property type="entry name" value="PPIase_FKBP_dom"/>
</dbReference>
<sequence>MMSFLKVLLLALALVASVLAGTTPEGKAFLAANKDKEGVVETASGLQYKVLKSGEAGGKTPLVGTKCLCHYRGTTITGEEFDSSFKRGKPTAFAPNQVIKGWTEAMQMMKEGDHWELYIPSELAYGDSKRSALITPGAVLVFELELIEVQGPAAPVSAEL</sequence>
<protein>
    <recommendedName>
        <fullName evidence="2 5">peptidylprolyl isomerase</fullName>
        <ecNumber evidence="2 5">5.2.1.8</ecNumber>
    </recommendedName>
</protein>
<evidence type="ECO:0000256" key="3">
    <source>
        <dbReference type="ARBA" id="ARBA00023110"/>
    </source>
</evidence>
<keyword evidence="4 5" id="KW-0413">Isomerase</keyword>
<dbReference type="Pfam" id="PF01346">
    <property type="entry name" value="FKBP_N"/>
    <property type="match status" value="1"/>
</dbReference>
<feature type="domain" description="PPIase FKBP-type" evidence="7">
    <location>
        <begin position="64"/>
        <end position="150"/>
    </location>
</feature>
<dbReference type="InParanoid" id="D8LFF7"/>
<dbReference type="GO" id="GO:0006457">
    <property type="term" value="P:protein folding"/>
    <property type="evidence" value="ECO:0007669"/>
    <property type="project" value="InterPro"/>
</dbReference>
<dbReference type="Gene3D" id="3.10.50.40">
    <property type="match status" value="1"/>
</dbReference>
<dbReference type="Proteomes" id="UP000002630">
    <property type="component" value="Linkage Group LG18"/>
</dbReference>
<dbReference type="AlphaFoldDB" id="D8LFF7"/>
<dbReference type="OMA" id="DLAWGKR"/>